<gene>
    <name evidence="2" type="ORF">OIU79_028854</name>
</gene>
<organism evidence="2 3">
    <name type="scientific">Salix purpurea</name>
    <name type="common">Purple osier willow</name>
    <dbReference type="NCBI Taxonomy" id="77065"/>
    <lineage>
        <taxon>Eukaryota</taxon>
        <taxon>Viridiplantae</taxon>
        <taxon>Streptophyta</taxon>
        <taxon>Embryophyta</taxon>
        <taxon>Tracheophyta</taxon>
        <taxon>Spermatophyta</taxon>
        <taxon>Magnoliopsida</taxon>
        <taxon>eudicotyledons</taxon>
        <taxon>Gunneridae</taxon>
        <taxon>Pentapetalae</taxon>
        <taxon>rosids</taxon>
        <taxon>fabids</taxon>
        <taxon>Malpighiales</taxon>
        <taxon>Salicaceae</taxon>
        <taxon>Saliceae</taxon>
        <taxon>Salix</taxon>
    </lineage>
</organism>
<reference evidence="2" key="2">
    <citation type="journal article" date="2023" name="Int. J. Mol. Sci.">
        <title>De Novo Assembly and Annotation of 11 Diverse Shrub Willow (Salix) Genomes Reveals Novel Gene Organization in Sex-Linked Regions.</title>
        <authorList>
            <person name="Hyden B."/>
            <person name="Feng K."/>
            <person name="Yates T.B."/>
            <person name="Jawdy S."/>
            <person name="Cereghino C."/>
            <person name="Smart L.B."/>
            <person name="Muchero W."/>
        </authorList>
    </citation>
    <scope>NUCLEOTIDE SEQUENCE</scope>
    <source>
        <tissue evidence="2">Shoot tip</tissue>
    </source>
</reference>
<dbReference type="GO" id="GO:0016301">
    <property type="term" value="F:kinase activity"/>
    <property type="evidence" value="ECO:0007669"/>
    <property type="project" value="UniProtKB-KW"/>
</dbReference>
<dbReference type="InterPro" id="IPR036457">
    <property type="entry name" value="PPM-type-like_dom_sf"/>
</dbReference>
<accession>A0A9Q0VWZ8</accession>
<dbReference type="Gene3D" id="3.60.40.10">
    <property type="entry name" value="PPM-type phosphatase domain"/>
    <property type="match status" value="1"/>
</dbReference>
<comment type="caution">
    <text evidence="2">The sequence shown here is derived from an EMBL/GenBank/DDBJ whole genome shotgun (WGS) entry which is preliminary data.</text>
</comment>
<reference evidence="2" key="1">
    <citation type="submission" date="2022-11" db="EMBL/GenBank/DDBJ databases">
        <authorList>
            <person name="Hyden B.L."/>
            <person name="Feng K."/>
            <person name="Yates T."/>
            <person name="Jawdy S."/>
            <person name="Smart L.B."/>
            <person name="Muchero W."/>
        </authorList>
    </citation>
    <scope>NUCLEOTIDE SEQUENCE</scope>
    <source>
        <tissue evidence="2">Shoot tip</tissue>
    </source>
</reference>
<evidence type="ECO:0000313" key="3">
    <source>
        <dbReference type="Proteomes" id="UP001151532"/>
    </source>
</evidence>
<feature type="domain" description="PPM-type phosphatase" evidence="1">
    <location>
        <begin position="7"/>
        <end position="65"/>
    </location>
</feature>
<evidence type="ECO:0000313" key="2">
    <source>
        <dbReference type="EMBL" id="KAJ6756545.1"/>
    </source>
</evidence>
<evidence type="ECO:0000259" key="1">
    <source>
        <dbReference type="Pfam" id="PF00481"/>
    </source>
</evidence>
<sequence length="100" mass="11342">MPHMCNEKDIHAFGIFDGHRGAAAAEFSARALPGFLQNTGSASSPRNALVEAFVSTDAAFRNELDTHRKSRRVVQKDWHPWLHCHCCFNSYKQAFCCKCW</sequence>
<dbReference type="AlphaFoldDB" id="A0A9Q0VWZ8"/>
<dbReference type="SUPFAM" id="SSF81606">
    <property type="entry name" value="PP2C-like"/>
    <property type="match status" value="1"/>
</dbReference>
<dbReference type="Pfam" id="PF00481">
    <property type="entry name" value="PP2C"/>
    <property type="match status" value="1"/>
</dbReference>
<name>A0A9Q0VWZ8_SALPP</name>
<dbReference type="EMBL" id="JAPFFK010000007">
    <property type="protein sequence ID" value="KAJ6756545.1"/>
    <property type="molecule type" value="Genomic_DNA"/>
</dbReference>
<protein>
    <submittedName>
        <fullName evidence="2">PROTEIN KINASE AND PP2C-LIKE DOMAIN-CONTAINING PROTEIN</fullName>
    </submittedName>
</protein>
<dbReference type="OrthoDB" id="10264738at2759"/>
<dbReference type="InterPro" id="IPR001932">
    <property type="entry name" value="PPM-type_phosphatase-like_dom"/>
</dbReference>
<proteinExistence type="predicted"/>
<dbReference type="Proteomes" id="UP001151532">
    <property type="component" value="Chromosome 16"/>
</dbReference>
<keyword evidence="3" id="KW-1185">Reference proteome</keyword>
<keyword evidence="2" id="KW-0418">Kinase</keyword>
<keyword evidence="2" id="KW-0808">Transferase</keyword>